<gene>
    <name evidence="1" type="ORF">G5I_07174</name>
</gene>
<dbReference type="AlphaFoldDB" id="F4WN27"/>
<dbReference type="Proteomes" id="UP000007755">
    <property type="component" value="Unassembled WGS sequence"/>
</dbReference>
<accession>F4WN27</accession>
<proteinExistence type="predicted"/>
<sequence>MPPPLELSLDNSATILTLNNGEVPLRSFQNRARSIEQWCESVNDLEYETPRPLCGKTSPDGVLGRKRQAATRSGKSIKRAYTHANCETHDRQNRSKTLGDVMQNMRDFYNVHLDWTLLKLRVKREDWELHNTHNRLLDRHGRHIVCNLMTFSMECSEAIERGRNFRLLAEEELSKLLDFLTGYLPNSLKTTIAMASIVDPVLQALLC</sequence>
<reference evidence="1" key="1">
    <citation type="submission" date="2011-02" db="EMBL/GenBank/DDBJ databases">
        <title>The genome of the leaf-cutting ant Acromyrmex echinatior suggests key adaptations to social evolution and fungus farming.</title>
        <authorList>
            <person name="Nygaard S."/>
            <person name="Zhang G."/>
        </authorList>
    </citation>
    <scope>NUCLEOTIDE SEQUENCE</scope>
</reference>
<protein>
    <submittedName>
        <fullName evidence="1">Uncharacterized protein</fullName>
    </submittedName>
</protein>
<dbReference type="EMBL" id="GL888233">
    <property type="protein sequence ID" value="EGI64395.1"/>
    <property type="molecule type" value="Genomic_DNA"/>
</dbReference>
<evidence type="ECO:0000313" key="2">
    <source>
        <dbReference type="Proteomes" id="UP000007755"/>
    </source>
</evidence>
<dbReference type="InParanoid" id="F4WN27"/>
<dbReference type="STRING" id="103372.F4WN27"/>
<name>F4WN27_ACREC</name>
<keyword evidence="2" id="KW-1185">Reference proteome</keyword>
<evidence type="ECO:0000313" key="1">
    <source>
        <dbReference type="EMBL" id="EGI64395.1"/>
    </source>
</evidence>
<organism evidence="2">
    <name type="scientific">Acromyrmex echinatior</name>
    <name type="common">Panamanian leafcutter ant</name>
    <name type="synonym">Acromyrmex octospinosus echinatior</name>
    <dbReference type="NCBI Taxonomy" id="103372"/>
    <lineage>
        <taxon>Eukaryota</taxon>
        <taxon>Metazoa</taxon>
        <taxon>Ecdysozoa</taxon>
        <taxon>Arthropoda</taxon>
        <taxon>Hexapoda</taxon>
        <taxon>Insecta</taxon>
        <taxon>Pterygota</taxon>
        <taxon>Neoptera</taxon>
        <taxon>Endopterygota</taxon>
        <taxon>Hymenoptera</taxon>
        <taxon>Apocrita</taxon>
        <taxon>Aculeata</taxon>
        <taxon>Formicoidea</taxon>
        <taxon>Formicidae</taxon>
        <taxon>Myrmicinae</taxon>
        <taxon>Acromyrmex</taxon>
    </lineage>
</organism>